<keyword evidence="3" id="KW-0949">S-adenosyl-L-methionine</keyword>
<evidence type="ECO:0000313" key="6">
    <source>
        <dbReference type="EMBL" id="CAL4796942.1"/>
    </source>
</evidence>
<evidence type="ECO:0000256" key="2">
    <source>
        <dbReference type="ARBA" id="ARBA00022679"/>
    </source>
</evidence>
<comment type="similarity">
    <text evidence="4">Belongs to the RNA methyltransferase RlmH family.</text>
</comment>
<proteinExistence type="inferred from homology"/>
<dbReference type="EMBL" id="CAMXCT030004578">
    <property type="protein sequence ID" value="CAL4796942.1"/>
    <property type="molecule type" value="Genomic_DNA"/>
</dbReference>
<comment type="caution">
    <text evidence="5">The sequence shown here is derived from an EMBL/GenBank/DDBJ whole genome shotgun (WGS) entry which is preliminary data.</text>
</comment>
<keyword evidence="2" id="KW-0808">Transferase</keyword>
<keyword evidence="1 6" id="KW-0489">Methyltransferase</keyword>
<dbReference type="PANTHER" id="PTHR33603:SF1">
    <property type="entry name" value="RIBOSOMAL RNA LARGE SUBUNIT METHYLTRANSFERASE H"/>
    <property type="match status" value="1"/>
</dbReference>
<dbReference type="Pfam" id="PF02590">
    <property type="entry name" value="SPOUT_MTase"/>
    <property type="match status" value="1"/>
</dbReference>
<dbReference type="EMBL" id="CAMXCT010004578">
    <property type="protein sequence ID" value="CAI4009630.1"/>
    <property type="molecule type" value="Genomic_DNA"/>
</dbReference>
<dbReference type="EMBL" id="CAMXCT020004578">
    <property type="protein sequence ID" value="CAL1163005.1"/>
    <property type="molecule type" value="Genomic_DNA"/>
</dbReference>
<accession>A0A9P1DH64</accession>
<evidence type="ECO:0000256" key="3">
    <source>
        <dbReference type="ARBA" id="ARBA00022691"/>
    </source>
</evidence>
<sequence>MCRPVRIVVHAVGRTRERGWETLAASEYERRLLRGKPPILVRTTFYSTGEALANAVEGSSGIVLDRMGVQMSSMVFAEMLQSTASGHVAFAIGGAEGLRLPASWLRISLSQMTWPHRLARLLLLEQIFRSREIWAQSGYHK</sequence>
<name>A0A9P1DH64_9DINO</name>
<dbReference type="OrthoDB" id="429744at2759"/>
<evidence type="ECO:0000256" key="4">
    <source>
        <dbReference type="ARBA" id="ARBA00038303"/>
    </source>
</evidence>
<keyword evidence="7" id="KW-1185">Reference proteome</keyword>
<dbReference type="CDD" id="cd18081">
    <property type="entry name" value="RlmH-like"/>
    <property type="match status" value="1"/>
</dbReference>
<dbReference type="InterPro" id="IPR029028">
    <property type="entry name" value="Alpha/beta_knot_MTases"/>
</dbReference>
<dbReference type="Proteomes" id="UP001152797">
    <property type="component" value="Unassembled WGS sequence"/>
</dbReference>
<evidence type="ECO:0000313" key="7">
    <source>
        <dbReference type="Proteomes" id="UP001152797"/>
    </source>
</evidence>
<dbReference type="InterPro" id="IPR003742">
    <property type="entry name" value="RlmH-like"/>
</dbReference>
<dbReference type="Gene3D" id="3.40.1280.10">
    <property type="match status" value="1"/>
</dbReference>
<dbReference type="SUPFAM" id="SSF75217">
    <property type="entry name" value="alpha/beta knot"/>
    <property type="match status" value="1"/>
</dbReference>
<dbReference type="InterPro" id="IPR029026">
    <property type="entry name" value="tRNA_m1G_MTases_N"/>
</dbReference>
<evidence type="ECO:0000313" key="5">
    <source>
        <dbReference type="EMBL" id="CAI4009630.1"/>
    </source>
</evidence>
<dbReference type="GO" id="GO:0008168">
    <property type="term" value="F:methyltransferase activity"/>
    <property type="evidence" value="ECO:0007669"/>
    <property type="project" value="UniProtKB-KW"/>
</dbReference>
<dbReference type="PANTHER" id="PTHR33603">
    <property type="entry name" value="METHYLTRANSFERASE"/>
    <property type="match status" value="1"/>
</dbReference>
<dbReference type="GO" id="GO:0032259">
    <property type="term" value="P:methylation"/>
    <property type="evidence" value="ECO:0007669"/>
    <property type="project" value="UniProtKB-KW"/>
</dbReference>
<feature type="non-terminal residue" evidence="5">
    <location>
        <position position="141"/>
    </location>
</feature>
<dbReference type="GO" id="GO:0006364">
    <property type="term" value="P:rRNA processing"/>
    <property type="evidence" value="ECO:0007669"/>
    <property type="project" value="InterPro"/>
</dbReference>
<gene>
    <name evidence="5" type="ORF">C1SCF055_LOCUS34972</name>
</gene>
<dbReference type="AlphaFoldDB" id="A0A9P1DH64"/>
<reference evidence="6 7" key="2">
    <citation type="submission" date="2024-05" db="EMBL/GenBank/DDBJ databases">
        <authorList>
            <person name="Chen Y."/>
            <person name="Shah S."/>
            <person name="Dougan E. K."/>
            <person name="Thang M."/>
            <person name="Chan C."/>
        </authorList>
    </citation>
    <scope>NUCLEOTIDE SEQUENCE [LARGE SCALE GENOMIC DNA]</scope>
</reference>
<evidence type="ECO:0000256" key="1">
    <source>
        <dbReference type="ARBA" id="ARBA00022603"/>
    </source>
</evidence>
<reference evidence="5" key="1">
    <citation type="submission" date="2022-10" db="EMBL/GenBank/DDBJ databases">
        <authorList>
            <person name="Chen Y."/>
            <person name="Dougan E. K."/>
            <person name="Chan C."/>
            <person name="Rhodes N."/>
            <person name="Thang M."/>
        </authorList>
    </citation>
    <scope>NUCLEOTIDE SEQUENCE</scope>
</reference>
<protein>
    <submittedName>
        <fullName evidence="6">Ribosomal RNA large subunit methyltransferase H (23S rRNA (Pseudouridine1915-N3)-methyltransferase) (23S rRNA m3Psi1915 methyltransferase) (rRNA (pseudouridine-N3-)-methyltransferase RlmH)</fullName>
    </submittedName>
</protein>
<dbReference type="HAMAP" id="MF_00658">
    <property type="entry name" value="23SrRNA_methyltr_H"/>
    <property type="match status" value="1"/>
</dbReference>
<organism evidence="5">
    <name type="scientific">Cladocopium goreaui</name>
    <dbReference type="NCBI Taxonomy" id="2562237"/>
    <lineage>
        <taxon>Eukaryota</taxon>
        <taxon>Sar</taxon>
        <taxon>Alveolata</taxon>
        <taxon>Dinophyceae</taxon>
        <taxon>Suessiales</taxon>
        <taxon>Symbiodiniaceae</taxon>
        <taxon>Cladocopium</taxon>
    </lineage>
</organism>